<feature type="region of interest" description="Disordered" evidence="1">
    <location>
        <begin position="142"/>
        <end position="209"/>
    </location>
</feature>
<gene>
    <name evidence="2" type="ORF">RDB_LOCUS120625</name>
</gene>
<name>A0A8H3HX95_9AGAM</name>
<dbReference type="Proteomes" id="UP000663827">
    <property type="component" value="Unassembled WGS sequence"/>
</dbReference>
<protein>
    <recommendedName>
        <fullName evidence="4">Laminin domain protein</fullName>
    </recommendedName>
</protein>
<dbReference type="AlphaFoldDB" id="A0A8H3HX95"/>
<proteinExistence type="predicted"/>
<accession>A0A8H3HX95</accession>
<evidence type="ECO:0000256" key="1">
    <source>
        <dbReference type="SAM" id="MobiDB-lite"/>
    </source>
</evidence>
<evidence type="ECO:0000313" key="3">
    <source>
        <dbReference type="Proteomes" id="UP000663827"/>
    </source>
</evidence>
<evidence type="ECO:0000313" key="2">
    <source>
        <dbReference type="EMBL" id="CAE7184360.1"/>
    </source>
</evidence>
<dbReference type="EMBL" id="CAJNJQ010002766">
    <property type="protein sequence ID" value="CAE7184360.1"/>
    <property type="molecule type" value="Genomic_DNA"/>
</dbReference>
<reference evidence="2" key="1">
    <citation type="submission" date="2021-01" db="EMBL/GenBank/DDBJ databases">
        <authorList>
            <person name="Kaushik A."/>
        </authorList>
    </citation>
    <scope>NUCLEOTIDE SEQUENCE</scope>
    <source>
        <strain evidence="2">AG5</strain>
    </source>
</reference>
<sequence length="343" mass="37777">MTRSSPTNMTYNPPPLPDYLSRNHSLSVIVGVPTDEQVEAIHGAIRAVNSMSAAVYRNEYPSNIFPVENTYTPPSIPSHIPIALESIVGAPSDGELESAHDAFRTLENLANSPFFDSALSAKLSQHLFNLQFARYIQDSNQGHFNQERPHPSSRARANEDVATNQSANITGHQAPQDTAPAEPGSGIPMTSQVTPPNPVQVEPTSSPRPNDGLGQLYTALQETNRLVSASEERLKVIGQTLYSIHSSANRVFDNDWRGSRQTINNKGELPLMHHLEDIYSNRAYVLNRDITITELVAYLKFYSIGTELIDEETGTLKPDKEADAKKLLAYYLYHGRPPASGSV</sequence>
<organism evidence="2 3">
    <name type="scientific">Rhizoctonia solani</name>
    <dbReference type="NCBI Taxonomy" id="456999"/>
    <lineage>
        <taxon>Eukaryota</taxon>
        <taxon>Fungi</taxon>
        <taxon>Dikarya</taxon>
        <taxon>Basidiomycota</taxon>
        <taxon>Agaricomycotina</taxon>
        <taxon>Agaricomycetes</taxon>
        <taxon>Cantharellales</taxon>
        <taxon>Ceratobasidiaceae</taxon>
        <taxon>Rhizoctonia</taxon>
    </lineage>
</organism>
<feature type="compositionally biased region" description="Polar residues" evidence="1">
    <location>
        <begin position="161"/>
        <end position="176"/>
    </location>
</feature>
<comment type="caution">
    <text evidence="2">The sequence shown here is derived from an EMBL/GenBank/DDBJ whole genome shotgun (WGS) entry which is preliminary data.</text>
</comment>
<evidence type="ECO:0008006" key="4">
    <source>
        <dbReference type="Google" id="ProtNLM"/>
    </source>
</evidence>